<organism evidence="2 3">
    <name type="scientific">Aeromonas schubertii</name>
    <dbReference type="NCBI Taxonomy" id="652"/>
    <lineage>
        <taxon>Bacteria</taxon>
        <taxon>Pseudomonadati</taxon>
        <taxon>Pseudomonadota</taxon>
        <taxon>Gammaproteobacteria</taxon>
        <taxon>Aeromonadales</taxon>
        <taxon>Aeromonadaceae</taxon>
        <taxon>Aeromonas</taxon>
    </lineage>
</organism>
<proteinExistence type="predicted"/>
<name>A0A0S2SI92_9GAMM</name>
<dbReference type="PANTHER" id="PTHR43591:SF24">
    <property type="entry name" value="2-METHOXY-6-POLYPRENYL-1,4-BENZOQUINOL METHYLASE, MITOCHONDRIAL"/>
    <property type="match status" value="1"/>
</dbReference>
<protein>
    <submittedName>
        <fullName evidence="2">Methyltransferase type 11</fullName>
    </submittedName>
</protein>
<dbReference type="InterPro" id="IPR029063">
    <property type="entry name" value="SAM-dependent_MTases_sf"/>
</dbReference>
<sequence length="286" mass="31007">MTGLQPFDAAQYKRTQREQWNRDGAAWRRWNPVLDRWYGEVTGLMLDSAGIRPGQRILDIAAGAGEPAISAAERVGPDGYVLATDLSEGIVALTQEEAHGRGLRQVHTRVMDGERLDLPDATFDAVICRLGLMYMPHPLDALREWRRVLKPGGRVALVVFSTPEHNDWGAVPAAIIRRHAGLAAPAVGQPGPFSLGASGRLDALLREAGFEFPVVRAVPTPHRAACAEAFVQVAREAFGGLNAMMAHLPEAAQRAAWDEIALEMRRFESASGFEVGGECLLASASK</sequence>
<dbReference type="Proteomes" id="UP000058114">
    <property type="component" value="Chromosome"/>
</dbReference>
<dbReference type="Pfam" id="PF08241">
    <property type="entry name" value="Methyltransf_11"/>
    <property type="match status" value="1"/>
</dbReference>
<dbReference type="RefSeq" id="WP_060584800.1">
    <property type="nucleotide sequence ID" value="NZ_CP013067.1"/>
</dbReference>
<dbReference type="GO" id="GO:0008757">
    <property type="term" value="F:S-adenosylmethionine-dependent methyltransferase activity"/>
    <property type="evidence" value="ECO:0007669"/>
    <property type="project" value="InterPro"/>
</dbReference>
<accession>A0A0S2SI92</accession>
<dbReference type="Gene3D" id="3.40.50.150">
    <property type="entry name" value="Vaccinia Virus protein VP39"/>
    <property type="match status" value="1"/>
</dbReference>
<evidence type="ECO:0000313" key="3">
    <source>
        <dbReference type="Proteomes" id="UP000058114"/>
    </source>
</evidence>
<dbReference type="PANTHER" id="PTHR43591">
    <property type="entry name" value="METHYLTRANSFERASE"/>
    <property type="match status" value="1"/>
</dbReference>
<reference evidence="3" key="1">
    <citation type="submission" date="2015-10" db="EMBL/GenBank/DDBJ databases">
        <title>Complete Genome Sequence of Aeromonas schubertii strain WL1483.</title>
        <authorList>
            <person name="Liu L."/>
        </authorList>
    </citation>
    <scope>NUCLEOTIDE SEQUENCE [LARGE SCALE GENOMIC DNA]</scope>
    <source>
        <strain evidence="3">WL1483</strain>
    </source>
</reference>
<dbReference type="AlphaFoldDB" id="A0A0S2SI92"/>
<gene>
    <name evidence="2" type="ORF">WL1483_1985</name>
</gene>
<dbReference type="EMBL" id="CP013067">
    <property type="protein sequence ID" value="ALP41404.1"/>
    <property type="molecule type" value="Genomic_DNA"/>
</dbReference>
<dbReference type="CDD" id="cd02440">
    <property type="entry name" value="AdoMet_MTases"/>
    <property type="match status" value="1"/>
</dbReference>
<dbReference type="GO" id="GO:0032259">
    <property type="term" value="P:methylation"/>
    <property type="evidence" value="ECO:0007669"/>
    <property type="project" value="UniProtKB-KW"/>
</dbReference>
<dbReference type="InterPro" id="IPR013216">
    <property type="entry name" value="Methyltransf_11"/>
</dbReference>
<evidence type="ECO:0000313" key="2">
    <source>
        <dbReference type="EMBL" id="ALP41404.1"/>
    </source>
</evidence>
<dbReference type="KEGG" id="asr:WL1483_1985"/>
<feature type="domain" description="Methyltransferase type 11" evidence="1">
    <location>
        <begin position="58"/>
        <end position="156"/>
    </location>
</feature>
<dbReference type="SUPFAM" id="SSF53335">
    <property type="entry name" value="S-adenosyl-L-methionine-dependent methyltransferases"/>
    <property type="match status" value="1"/>
</dbReference>
<reference evidence="2 3" key="2">
    <citation type="journal article" date="2016" name="Genome Announc.">
        <title>Complete Genome Sequence of the Highly Virulent Aeromonas schubertii Strain WL1483, Isolated from Diseased Snakehead Fish (Channa argus) in China.</title>
        <authorList>
            <person name="Liu L."/>
            <person name="Li N."/>
            <person name="Zhang D."/>
            <person name="Fu X."/>
            <person name="Shi C."/>
            <person name="Lin Q."/>
            <person name="Hao G."/>
        </authorList>
    </citation>
    <scope>NUCLEOTIDE SEQUENCE [LARGE SCALE GENOMIC DNA]</scope>
    <source>
        <strain evidence="2 3">WL1483</strain>
    </source>
</reference>
<keyword evidence="2" id="KW-0808">Transferase</keyword>
<keyword evidence="2" id="KW-0489">Methyltransferase</keyword>
<evidence type="ECO:0000259" key="1">
    <source>
        <dbReference type="Pfam" id="PF08241"/>
    </source>
</evidence>